<gene>
    <name evidence="1" type="ORF">MJG53_013987</name>
</gene>
<proteinExistence type="predicted"/>
<protein>
    <submittedName>
        <fullName evidence="1">Uncharacterized protein</fullName>
    </submittedName>
</protein>
<accession>A0ACB9UK43</accession>
<reference evidence="1" key="1">
    <citation type="submission" date="2022-03" db="EMBL/GenBank/DDBJ databases">
        <title>Genomic analyses of argali, domestic sheep and their hybrids provide insights into chromosomal evolution, heterosis and genetic basis of agronomic traits.</title>
        <authorList>
            <person name="Li M."/>
        </authorList>
    </citation>
    <scope>NUCLEOTIDE SEQUENCE</scope>
    <source>
        <strain evidence="1">F1 hybrid</strain>
    </source>
</reference>
<evidence type="ECO:0000313" key="2">
    <source>
        <dbReference type="Proteomes" id="UP001057279"/>
    </source>
</evidence>
<dbReference type="EMBL" id="CM043041">
    <property type="protein sequence ID" value="KAI4571881.1"/>
    <property type="molecule type" value="Genomic_DNA"/>
</dbReference>
<sequence length="102" mass="11014">MAENVDSVAAICHSSATDDKWYVSYSQVSNYDPDSKALIIRRGSIYNTPLQCGVEILPHITERHEVIFLTIIYGPSSVLIRSKPGNLSGELTAETGSSGDGV</sequence>
<name>A0ACB9UK43_9CETA</name>
<organism evidence="1 2">
    <name type="scientific">Ovis ammon polii x Ovis aries</name>
    <dbReference type="NCBI Taxonomy" id="2918886"/>
    <lineage>
        <taxon>Eukaryota</taxon>
        <taxon>Metazoa</taxon>
        <taxon>Chordata</taxon>
        <taxon>Craniata</taxon>
        <taxon>Vertebrata</taxon>
        <taxon>Euteleostomi</taxon>
        <taxon>Mammalia</taxon>
        <taxon>Eutheria</taxon>
        <taxon>Laurasiatheria</taxon>
        <taxon>Artiodactyla</taxon>
        <taxon>Ruminantia</taxon>
        <taxon>Pecora</taxon>
        <taxon>Bovidae</taxon>
        <taxon>Caprinae</taxon>
        <taxon>Ovis</taxon>
    </lineage>
</organism>
<evidence type="ECO:0000313" key="1">
    <source>
        <dbReference type="EMBL" id="KAI4571881.1"/>
    </source>
</evidence>
<comment type="caution">
    <text evidence="1">The sequence shown here is derived from an EMBL/GenBank/DDBJ whole genome shotgun (WGS) entry which is preliminary data.</text>
</comment>
<keyword evidence="2" id="KW-1185">Reference proteome</keyword>
<dbReference type="Proteomes" id="UP001057279">
    <property type="component" value="Linkage Group LG16"/>
</dbReference>